<feature type="binding site" evidence="7">
    <location>
        <position position="38"/>
    </location>
    <ligand>
        <name>ATP</name>
        <dbReference type="ChEBI" id="CHEBI:30616"/>
    </ligand>
</feature>
<feature type="region of interest" description="Disordered" evidence="8">
    <location>
        <begin position="414"/>
        <end position="446"/>
    </location>
</feature>
<dbReference type="PROSITE" id="PS00107">
    <property type="entry name" value="PROTEIN_KINASE_ATP"/>
    <property type="match status" value="1"/>
</dbReference>
<dbReference type="InterPro" id="IPR011009">
    <property type="entry name" value="Kinase-like_dom_sf"/>
</dbReference>
<dbReference type="Pfam" id="PF00069">
    <property type="entry name" value="Pkinase"/>
    <property type="match status" value="1"/>
</dbReference>
<dbReference type="RefSeq" id="WP_345499441.1">
    <property type="nucleotide sequence ID" value="NZ_BAABJM010000008.1"/>
</dbReference>
<evidence type="ECO:0000256" key="4">
    <source>
        <dbReference type="ARBA" id="ARBA00022741"/>
    </source>
</evidence>
<dbReference type="PANTHER" id="PTHR43289:SF6">
    <property type="entry name" value="SERINE_THREONINE-PROTEIN KINASE NEKL-3"/>
    <property type="match status" value="1"/>
</dbReference>
<dbReference type="Gene3D" id="1.10.510.10">
    <property type="entry name" value="Transferase(Phosphotransferase) domain 1"/>
    <property type="match status" value="1"/>
</dbReference>
<evidence type="ECO:0000259" key="9">
    <source>
        <dbReference type="PROSITE" id="PS50011"/>
    </source>
</evidence>
<accession>A0ABP9L226</accession>
<dbReference type="InterPro" id="IPR000719">
    <property type="entry name" value="Prot_kinase_dom"/>
</dbReference>
<evidence type="ECO:0000256" key="6">
    <source>
        <dbReference type="ARBA" id="ARBA00022840"/>
    </source>
</evidence>
<evidence type="ECO:0000256" key="3">
    <source>
        <dbReference type="ARBA" id="ARBA00022679"/>
    </source>
</evidence>
<keyword evidence="11" id="KW-1185">Reference proteome</keyword>
<dbReference type="CDD" id="cd14014">
    <property type="entry name" value="STKc_PknB_like"/>
    <property type="match status" value="1"/>
</dbReference>
<feature type="domain" description="Protein kinase" evidence="9">
    <location>
        <begin position="9"/>
        <end position="267"/>
    </location>
</feature>
<dbReference type="Proteomes" id="UP001500603">
    <property type="component" value="Unassembled WGS sequence"/>
</dbReference>
<dbReference type="PROSITE" id="PS00108">
    <property type="entry name" value="PROTEIN_KINASE_ST"/>
    <property type="match status" value="1"/>
</dbReference>
<sequence length="446" mass="47589">MGEQWFGHYRLDRLLGSGGTGQVWLARDTSGNRDVALKILATGSFDVNFRERFAREARFAAQVRGPHVAEVHGFGELDGRLYLAMEFIEGATVGALLRAEGPMAPERAVEVIWQTAVALDAVHRAGLVHRDVKPSNIMVGSDGFVHLIDFGTAHRPDQPAITASGNVIGTLEYMAPERFDGEVDDRSDQYSLACVLYECLTARRPFGRTGSAQQLRAHLTAEPPRAALVCPEVPAALDAVIARGMAKHPQQRWPSVGAFASAAKRAMSEQHRGQAARHRCTPVVTAQEPATPLRSLGTLRPVTRPEVVRSRRETRSAVLAIAALMLLAVGAVWWGRPDHFDTHSASMAITTTPTTEAPGILPPESPPASAELVAVPTVGHPCDPVADTEAFAVDGTPLVCVAAADHSANWVLAPHPGLSPAAPGPQQDSSAHGEHHRGHVEGGGGR</sequence>
<evidence type="ECO:0000256" key="1">
    <source>
        <dbReference type="ARBA" id="ARBA00012513"/>
    </source>
</evidence>
<dbReference type="PANTHER" id="PTHR43289">
    <property type="entry name" value="MITOGEN-ACTIVATED PROTEIN KINASE KINASE KINASE 20-RELATED"/>
    <property type="match status" value="1"/>
</dbReference>
<evidence type="ECO:0000313" key="10">
    <source>
        <dbReference type="EMBL" id="GAA5067898.1"/>
    </source>
</evidence>
<protein>
    <recommendedName>
        <fullName evidence="1">non-specific serine/threonine protein kinase</fullName>
        <ecNumber evidence="1">2.7.11.1</ecNumber>
    </recommendedName>
</protein>
<dbReference type="EC" id="2.7.11.1" evidence="1"/>
<keyword evidence="2" id="KW-0723">Serine/threonine-protein kinase</keyword>
<organism evidence="10 11">
    <name type="scientific">Nocardia callitridis</name>
    <dbReference type="NCBI Taxonomy" id="648753"/>
    <lineage>
        <taxon>Bacteria</taxon>
        <taxon>Bacillati</taxon>
        <taxon>Actinomycetota</taxon>
        <taxon>Actinomycetes</taxon>
        <taxon>Mycobacteriales</taxon>
        <taxon>Nocardiaceae</taxon>
        <taxon>Nocardia</taxon>
    </lineage>
</organism>
<comment type="caution">
    <text evidence="10">The sequence shown here is derived from an EMBL/GenBank/DDBJ whole genome shotgun (WGS) entry which is preliminary data.</text>
</comment>
<dbReference type="SMART" id="SM00220">
    <property type="entry name" value="S_TKc"/>
    <property type="match status" value="1"/>
</dbReference>
<evidence type="ECO:0000256" key="5">
    <source>
        <dbReference type="ARBA" id="ARBA00022777"/>
    </source>
</evidence>
<name>A0ABP9L226_9NOCA</name>
<keyword evidence="3" id="KW-0808">Transferase</keyword>
<reference evidence="11" key="1">
    <citation type="journal article" date="2019" name="Int. J. Syst. Evol. Microbiol.">
        <title>The Global Catalogue of Microorganisms (GCM) 10K type strain sequencing project: providing services to taxonomists for standard genome sequencing and annotation.</title>
        <authorList>
            <consortium name="The Broad Institute Genomics Platform"/>
            <consortium name="The Broad Institute Genome Sequencing Center for Infectious Disease"/>
            <person name="Wu L."/>
            <person name="Ma J."/>
        </authorList>
    </citation>
    <scope>NUCLEOTIDE SEQUENCE [LARGE SCALE GENOMIC DNA]</scope>
    <source>
        <strain evidence="11">JCM 18298</strain>
    </source>
</reference>
<dbReference type="EMBL" id="BAABJM010000008">
    <property type="protein sequence ID" value="GAA5067898.1"/>
    <property type="molecule type" value="Genomic_DNA"/>
</dbReference>
<evidence type="ECO:0000256" key="2">
    <source>
        <dbReference type="ARBA" id="ARBA00022527"/>
    </source>
</evidence>
<proteinExistence type="predicted"/>
<dbReference type="SUPFAM" id="SSF56112">
    <property type="entry name" value="Protein kinase-like (PK-like)"/>
    <property type="match status" value="1"/>
</dbReference>
<gene>
    <name evidence="10" type="ORF">GCM10023318_57720</name>
</gene>
<dbReference type="InterPro" id="IPR017441">
    <property type="entry name" value="Protein_kinase_ATP_BS"/>
</dbReference>
<evidence type="ECO:0000256" key="7">
    <source>
        <dbReference type="PROSITE-ProRule" id="PRU10141"/>
    </source>
</evidence>
<keyword evidence="6 7" id="KW-0067">ATP-binding</keyword>
<dbReference type="PROSITE" id="PS50011">
    <property type="entry name" value="PROTEIN_KINASE_DOM"/>
    <property type="match status" value="1"/>
</dbReference>
<evidence type="ECO:0000256" key="8">
    <source>
        <dbReference type="SAM" id="MobiDB-lite"/>
    </source>
</evidence>
<dbReference type="Gene3D" id="3.30.200.20">
    <property type="entry name" value="Phosphorylase Kinase, domain 1"/>
    <property type="match status" value="1"/>
</dbReference>
<keyword evidence="5" id="KW-0418">Kinase</keyword>
<evidence type="ECO:0000313" key="11">
    <source>
        <dbReference type="Proteomes" id="UP001500603"/>
    </source>
</evidence>
<keyword evidence="4 7" id="KW-0547">Nucleotide-binding</keyword>
<dbReference type="InterPro" id="IPR008271">
    <property type="entry name" value="Ser/Thr_kinase_AS"/>
</dbReference>